<dbReference type="AlphaFoldDB" id="A0A804QGI9"/>
<reference evidence="2" key="3">
    <citation type="submission" date="2021-05" db="UniProtKB">
        <authorList>
            <consortium name="EnsemblPlants"/>
        </authorList>
    </citation>
    <scope>IDENTIFICATION</scope>
    <source>
        <strain evidence="2">cv. B73</strain>
    </source>
</reference>
<feature type="compositionally biased region" description="Low complexity" evidence="1">
    <location>
        <begin position="23"/>
        <end position="33"/>
    </location>
</feature>
<feature type="compositionally biased region" description="Low complexity" evidence="1">
    <location>
        <begin position="40"/>
        <end position="49"/>
    </location>
</feature>
<name>A0A804QGI9_MAIZE</name>
<feature type="compositionally biased region" description="Gly residues" evidence="1">
    <location>
        <begin position="50"/>
        <end position="59"/>
    </location>
</feature>
<accession>A0A804QGI9</accession>
<keyword evidence="3" id="KW-1185">Reference proteome</keyword>
<proteinExistence type="predicted"/>
<dbReference type="Proteomes" id="UP000007305">
    <property type="component" value="Chromosome 7"/>
</dbReference>
<sequence length="186" mass="19006">MGWIWIGAAQRRRAATVRSAVVGSSARGAAPGGRQHDAVPGRAAPAVGPVRGGDPGPGHQGHDRVARSLRGSHARTNFAYPDLPSGSSVTPYLSPDHTSGDNATQLLQPFYAADPAAASLPPALPAANDAAGYGYSVEDMSALMDDLTIPDDLTVDYGAEDTGGLEAGSGAATDHGRGRRAREIRG</sequence>
<reference evidence="2" key="2">
    <citation type="submission" date="2019-07" db="EMBL/GenBank/DDBJ databases">
        <authorList>
            <person name="Seetharam A."/>
            <person name="Woodhouse M."/>
            <person name="Cannon E."/>
        </authorList>
    </citation>
    <scope>NUCLEOTIDE SEQUENCE [LARGE SCALE GENOMIC DNA]</scope>
    <source>
        <strain evidence="2">cv. B73</strain>
    </source>
</reference>
<evidence type="ECO:0000256" key="1">
    <source>
        <dbReference type="SAM" id="MobiDB-lite"/>
    </source>
</evidence>
<dbReference type="EnsemblPlants" id="Zm00001eb327540_T001">
    <property type="protein sequence ID" value="Zm00001eb327540_P001"/>
    <property type="gene ID" value="Zm00001eb327540"/>
</dbReference>
<evidence type="ECO:0000313" key="2">
    <source>
        <dbReference type="EnsemblPlants" id="Zm00001eb327540_P001"/>
    </source>
</evidence>
<feature type="region of interest" description="Disordered" evidence="1">
    <location>
        <begin position="23"/>
        <end position="65"/>
    </location>
</feature>
<evidence type="ECO:0000313" key="3">
    <source>
        <dbReference type="Proteomes" id="UP000007305"/>
    </source>
</evidence>
<feature type="region of interest" description="Disordered" evidence="1">
    <location>
        <begin position="155"/>
        <end position="186"/>
    </location>
</feature>
<protein>
    <submittedName>
        <fullName evidence="2">Uncharacterized protein</fullName>
    </submittedName>
</protein>
<reference evidence="3" key="1">
    <citation type="submission" date="2015-12" db="EMBL/GenBank/DDBJ databases">
        <title>Update maize B73 reference genome by single molecule sequencing technologies.</title>
        <authorList>
            <consortium name="Maize Genome Sequencing Project"/>
            <person name="Ware D."/>
        </authorList>
    </citation>
    <scope>NUCLEOTIDE SEQUENCE [LARGE SCALE GENOMIC DNA]</scope>
    <source>
        <strain evidence="3">cv. B73</strain>
    </source>
</reference>
<dbReference type="InParanoid" id="A0A804QGI9"/>
<organism evidence="2 3">
    <name type="scientific">Zea mays</name>
    <name type="common">Maize</name>
    <dbReference type="NCBI Taxonomy" id="4577"/>
    <lineage>
        <taxon>Eukaryota</taxon>
        <taxon>Viridiplantae</taxon>
        <taxon>Streptophyta</taxon>
        <taxon>Embryophyta</taxon>
        <taxon>Tracheophyta</taxon>
        <taxon>Spermatophyta</taxon>
        <taxon>Magnoliopsida</taxon>
        <taxon>Liliopsida</taxon>
        <taxon>Poales</taxon>
        <taxon>Poaceae</taxon>
        <taxon>PACMAD clade</taxon>
        <taxon>Panicoideae</taxon>
        <taxon>Andropogonodae</taxon>
        <taxon>Andropogoneae</taxon>
        <taxon>Tripsacinae</taxon>
        <taxon>Zea</taxon>
    </lineage>
</organism>
<dbReference type="Gramene" id="Zm00001eb327540_T001">
    <property type="protein sequence ID" value="Zm00001eb327540_P001"/>
    <property type="gene ID" value="Zm00001eb327540"/>
</dbReference>